<dbReference type="EMBL" id="CM042060">
    <property type="protein sequence ID" value="KAI3677767.1"/>
    <property type="molecule type" value="Genomic_DNA"/>
</dbReference>
<name>A0ACB8Y2K7_ARCLA</name>
<sequence>MMMMMVYDRSFVFDLFVTCLCVLHSEYFVGCKLICQFFLYKFFIQDMPACLPLKNKNVQFLFGCLPPFNI</sequence>
<gene>
    <name evidence="1" type="ORF">L6452_37036</name>
</gene>
<reference evidence="2" key="1">
    <citation type="journal article" date="2022" name="Mol. Ecol. Resour.">
        <title>The genomes of chicory, endive, great burdock and yacon provide insights into Asteraceae palaeo-polyploidization history and plant inulin production.</title>
        <authorList>
            <person name="Fan W."/>
            <person name="Wang S."/>
            <person name="Wang H."/>
            <person name="Wang A."/>
            <person name="Jiang F."/>
            <person name="Liu H."/>
            <person name="Zhao H."/>
            <person name="Xu D."/>
            <person name="Zhang Y."/>
        </authorList>
    </citation>
    <scope>NUCLEOTIDE SEQUENCE [LARGE SCALE GENOMIC DNA]</scope>
    <source>
        <strain evidence="2">cv. Niubang</strain>
    </source>
</reference>
<accession>A0ACB8Y2K7</accession>
<dbReference type="Proteomes" id="UP001055879">
    <property type="component" value="Linkage Group LG14"/>
</dbReference>
<reference evidence="1 2" key="2">
    <citation type="journal article" date="2022" name="Mol. Ecol. Resour.">
        <title>The genomes of chicory, endive, great burdock and yacon provide insights into Asteraceae paleo-polyploidization history and plant inulin production.</title>
        <authorList>
            <person name="Fan W."/>
            <person name="Wang S."/>
            <person name="Wang H."/>
            <person name="Wang A."/>
            <person name="Jiang F."/>
            <person name="Liu H."/>
            <person name="Zhao H."/>
            <person name="Xu D."/>
            <person name="Zhang Y."/>
        </authorList>
    </citation>
    <scope>NUCLEOTIDE SEQUENCE [LARGE SCALE GENOMIC DNA]</scope>
    <source>
        <strain evidence="2">cv. Niubang</strain>
    </source>
</reference>
<organism evidence="1 2">
    <name type="scientific">Arctium lappa</name>
    <name type="common">Greater burdock</name>
    <name type="synonym">Lappa major</name>
    <dbReference type="NCBI Taxonomy" id="4217"/>
    <lineage>
        <taxon>Eukaryota</taxon>
        <taxon>Viridiplantae</taxon>
        <taxon>Streptophyta</taxon>
        <taxon>Embryophyta</taxon>
        <taxon>Tracheophyta</taxon>
        <taxon>Spermatophyta</taxon>
        <taxon>Magnoliopsida</taxon>
        <taxon>eudicotyledons</taxon>
        <taxon>Gunneridae</taxon>
        <taxon>Pentapetalae</taxon>
        <taxon>asterids</taxon>
        <taxon>campanulids</taxon>
        <taxon>Asterales</taxon>
        <taxon>Asteraceae</taxon>
        <taxon>Carduoideae</taxon>
        <taxon>Cardueae</taxon>
        <taxon>Arctiinae</taxon>
        <taxon>Arctium</taxon>
    </lineage>
</organism>
<evidence type="ECO:0000313" key="2">
    <source>
        <dbReference type="Proteomes" id="UP001055879"/>
    </source>
</evidence>
<comment type="caution">
    <text evidence="1">The sequence shown here is derived from an EMBL/GenBank/DDBJ whole genome shotgun (WGS) entry which is preliminary data.</text>
</comment>
<evidence type="ECO:0000313" key="1">
    <source>
        <dbReference type="EMBL" id="KAI3677767.1"/>
    </source>
</evidence>
<keyword evidence="2" id="KW-1185">Reference proteome</keyword>
<protein>
    <submittedName>
        <fullName evidence="1">Uncharacterized protein</fullName>
    </submittedName>
</protein>
<proteinExistence type="predicted"/>